<dbReference type="EMBL" id="LNIX01000012">
    <property type="protein sequence ID" value="OXA48020.1"/>
    <property type="molecule type" value="Genomic_DNA"/>
</dbReference>
<keyword evidence="1" id="KW-1133">Transmembrane helix</keyword>
<keyword evidence="1" id="KW-0812">Transmembrane</keyword>
<dbReference type="Proteomes" id="UP000198287">
    <property type="component" value="Unassembled WGS sequence"/>
</dbReference>
<dbReference type="AlphaFoldDB" id="A0A226DSG9"/>
<name>A0A226DSG9_FOLCA</name>
<feature type="transmembrane region" description="Helical" evidence="1">
    <location>
        <begin position="37"/>
        <end position="55"/>
    </location>
</feature>
<evidence type="ECO:0000256" key="1">
    <source>
        <dbReference type="SAM" id="Phobius"/>
    </source>
</evidence>
<protein>
    <submittedName>
        <fullName evidence="2">Uncharacterized protein</fullName>
    </submittedName>
</protein>
<gene>
    <name evidence="2" type="ORF">Fcan01_17187</name>
</gene>
<keyword evidence="3" id="KW-1185">Reference proteome</keyword>
<keyword evidence="1" id="KW-0472">Membrane</keyword>
<accession>A0A226DSG9</accession>
<comment type="caution">
    <text evidence="2">The sequence shown here is derived from an EMBL/GenBank/DDBJ whole genome shotgun (WGS) entry which is preliminary data.</text>
</comment>
<reference evidence="2 3" key="1">
    <citation type="submission" date="2015-12" db="EMBL/GenBank/DDBJ databases">
        <title>The genome of Folsomia candida.</title>
        <authorList>
            <person name="Faddeeva A."/>
            <person name="Derks M.F."/>
            <person name="Anvar Y."/>
            <person name="Smit S."/>
            <person name="Van Straalen N."/>
            <person name="Roelofs D."/>
        </authorList>
    </citation>
    <scope>NUCLEOTIDE SEQUENCE [LARGE SCALE GENOMIC DNA]</scope>
    <source>
        <strain evidence="2 3">VU population</strain>
        <tissue evidence="2">Whole body</tissue>
    </source>
</reference>
<organism evidence="2 3">
    <name type="scientific">Folsomia candida</name>
    <name type="common">Springtail</name>
    <dbReference type="NCBI Taxonomy" id="158441"/>
    <lineage>
        <taxon>Eukaryota</taxon>
        <taxon>Metazoa</taxon>
        <taxon>Ecdysozoa</taxon>
        <taxon>Arthropoda</taxon>
        <taxon>Hexapoda</taxon>
        <taxon>Collembola</taxon>
        <taxon>Entomobryomorpha</taxon>
        <taxon>Isotomoidea</taxon>
        <taxon>Isotomidae</taxon>
        <taxon>Proisotominae</taxon>
        <taxon>Folsomia</taxon>
    </lineage>
</organism>
<evidence type="ECO:0000313" key="3">
    <source>
        <dbReference type="Proteomes" id="UP000198287"/>
    </source>
</evidence>
<evidence type="ECO:0000313" key="2">
    <source>
        <dbReference type="EMBL" id="OXA48020.1"/>
    </source>
</evidence>
<proteinExistence type="predicted"/>
<sequence>MQLLSYATRYFEFTFVLYTGQRGSLDFVKLLEPLDPWIWIGLTIGFLVTFVSIICQAEKREKIGGVLFKVFSVMLNQSQHAAEGDNGDLLSYFVMDNPPTTPDTIEALDRSGIMNTTNTFYKVYYEVVYSILMEDVLPDLSRGEDPLAQFYKRLNASTILLTGKVESLVANSSRNKPVASDRGLIQIPDTFATLDDKRVSEWMKFLAETLTMSFSRRKWLEGLIPC</sequence>